<sequence length="140" mass="15686">MQQQISVITIGIEDLPRSRRFYVDGFGWTPVFENEEIIFYQMNGLVLGTFAKASLETDMNRPGLLTPGAFSLAHNVTERENVVPVMDKLLEAGGRLLREADAPPHGGFRGYVADPDDHAWEIAWNPAWRIDARGLVEFGL</sequence>
<reference evidence="2 3" key="1">
    <citation type="submission" date="2024-01" db="EMBL/GenBank/DDBJ databases">
        <title>New evidence supports the origin of RcGTA from prophage.</title>
        <authorList>
            <person name="Xu Y."/>
            <person name="Liu B."/>
            <person name="Chen F."/>
        </authorList>
    </citation>
    <scope>NUCLEOTIDE SEQUENCE [LARGE SCALE GENOMIC DNA]</scope>
    <source>
        <strain evidence="2 3">CBW1107-2</strain>
    </source>
</reference>
<evidence type="ECO:0000313" key="2">
    <source>
        <dbReference type="EMBL" id="MEX4008177.1"/>
    </source>
</evidence>
<name>A0ABV3WU20_9HYPH</name>
<dbReference type="Proteomes" id="UP001559025">
    <property type="component" value="Unassembled WGS sequence"/>
</dbReference>
<dbReference type="InterPro" id="IPR029068">
    <property type="entry name" value="Glyas_Bleomycin-R_OHBP_Dase"/>
</dbReference>
<dbReference type="EMBL" id="JAZHFV010000003">
    <property type="protein sequence ID" value="MEX4008177.1"/>
    <property type="molecule type" value="Genomic_DNA"/>
</dbReference>
<dbReference type="Gene3D" id="3.10.180.10">
    <property type="entry name" value="2,3-Dihydroxybiphenyl 1,2-Dioxygenase, domain 1"/>
    <property type="match status" value="1"/>
</dbReference>
<dbReference type="PROSITE" id="PS51819">
    <property type="entry name" value="VOC"/>
    <property type="match status" value="1"/>
</dbReference>
<comment type="caution">
    <text evidence="2">The sequence shown here is derived from an EMBL/GenBank/DDBJ whole genome shotgun (WGS) entry which is preliminary data.</text>
</comment>
<dbReference type="PANTHER" id="PTHR36503">
    <property type="entry name" value="BLR2520 PROTEIN"/>
    <property type="match status" value="1"/>
</dbReference>
<protein>
    <submittedName>
        <fullName evidence="2">VOC family protein</fullName>
    </submittedName>
</protein>
<gene>
    <name evidence="2" type="ORF">V1479_12740</name>
</gene>
<organism evidence="2 3">
    <name type="scientific">Neoaquamicrobium sediminum</name>
    <dbReference type="NCBI Taxonomy" id="1849104"/>
    <lineage>
        <taxon>Bacteria</taxon>
        <taxon>Pseudomonadati</taxon>
        <taxon>Pseudomonadota</taxon>
        <taxon>Alphaproteobacteria</taxon>
        <taxon>Hyphomicrobiales</taxon>
        <taxon>Phyllobacteriaceae</taxon>
        <taxon>Neoaquamicrobium</taxon>
    </lineage>
</organism>
<dbReference type="InterPro" id="IPR037523">
    <property type="entry name" value="VOC_core"/>
</dbReference>
<evidence type="ECO:0000259" key="1">
    <source>
        <dbReference type="PROSITE" id="PS51819"/>
    </source>
</evidence>
<dbReference type="PANTHER" id="PTHR36503:SF1">
    <property type="entry name" value="BLR2520 PROTEIN"/>
    <property type="match status" value="1"/>
</dbReference>
<evidence type="ECO:0000313" key="3">
    <source>
        <dbReference type="Proteomes" id="UP001559025"/>
    </source>
</evidence>
<proteinExistence type="predicted"/>
<feature type="domain" description="VOC" evidence="1">
    <location>
        <begin position="4"/>
        <end position="125"/>
    </location>
</feature>
<dbReference type="RefSeq" id="WP_368803216.1">
    <property type="nucleotide sequence ID" value="NZ_JAZHFV010000003.1"/>
</dbReference>
<dbReference type="Pfam" id="PF00903">
    <property type="entry name" value="Glyoxalase"/>
    <property type="match status" value="1"/>
</dbReference>
<keyword evidence="3" id="KW-1185">Reference proteome</keyword>
<accession>A0ABV3WU20</accession>
<dbReference type="InterPro" id="IPR004360">
    <property type="entry name" value="Glyas_Fos-R_dOase_dom"/>
</dbReference>
<dbReference type="SUPFAM" id="SSF54593">
    <property type="entry name" value="Glyoxalase/Bleomycin resistance protein/Dihydroxybiphenyl dioxygenase"/>
    <property type="match status" value="1"/>
</dbReference>